<accession>A0AAX3GYX9</accession>
<name>A0AAX3GYX9_CLODI</name>
<dbReference type="EMBL" id="CAADAT010000008">
    <property type="protein sequence ID" value="VFD54123.1"/>
    <property type="molecule type" value="Genomic_DNA"/>
</dbReference>
<reference evidence="1 2" key="1">
    <citation type="submission" date="2019-02" db="EMBL/GenBank/DDBJ databases">
        <authorList>
            <consortium name="Pathogen Informatics"/>
        </authorList>
    </citation>
    <scope>NUCLEOTIDE SEQUENCE [LARGE SCALE GENOMIC DNA]</scope>
    <source>
        <strain evidence="1 2">078GUE027</strain>
    </source>
</reference>
<gene>
    <name evidence="1" type="ORF">SAMEA1710456_01606</name>
</gene>
<comment type="caution">
    <text evidence="1">The sequence shown here is derived from an EMBL/GenBank/DDBJ whole genome shotgun (WGS) entry which is preliminary data.</text>
</comment>
<organism evidence="1 2">
    <name type="scientific">Clostridioides difficile</name>
    <name type="common">Peptoclostridium difficile</name>
    <dbReference type="NCBI Taxonomy" id="1496"/>
    <lineage>
        <taxon>Bacteria</taxon>
        <taxon>Bacillati</taxon>
        <taxon>Bacillota</taxon>
        <taxon>Clostridia</taxon>
        <taxon>Peptostreptococcales</taxon>
        <taxon>Peptostreptococcaceae</taxon>
        <taxon>Clostridioides</taxon>
    </lineage>
</organism>
<proteinExistence type="predicted"/>
<evidence type="ECO:0000313" key="1">
    <source>
        <dbReference type="EMBL" id="VFD54123.1"/>
    </source>
</evidence>
<evidence type="ECO:0000313" key="2">
    <source>
        <dbReference type="Proteomes" id="UP000346772"/>
    </source>
</evidence>
<protein>
    <submittedName>
        <fullName evidence="1">Uncharacterized protein</fullName>
    </submittedName>
</protein>
<sequence length="80" mass="8957">MNRIAYQTLTVSNSLSFLRPATPVSILKSSGVATHTLISTDKHSNGYNFSYAAHSDEGVRTNLLSKLKGKKISYYKVYWE</sequence>
<dbReference type="AlphaFoldDB" id="A0AAX3GYX9"/>
<dbReference type="Proteomes" id="UP000346772">
    <property type="component" value="Unassembled WGS sequence"/>
</dbReference>